<sequence>MKLIFQSLIVPAKKNVMAPAVVLSARLATSLNRASSPNLIRPGVSHSGEVKRLASLAQLMTHVKDLAAAGNPSLPFMGKHFQPQPSHTRPCTADILKDPEPTAGCMCLNTNLSFDEIIHAGQHCGSARPYALHCEGELINRSCWIGLELKLDRASPSAADCRCEAHVVYPLTIPRVWYRKKTAVSGHDGLQLKPNAPPFTKSPLFVSPTININPALSSPANFHLLTNSPYLLYLAFPSIAVARALLQSWRTSWFSSFPTPSCLSRVPDSRPRSSSSAPARIPAFPLSLANIAAHTSIDTATRQAALSNLRLFVEKNWSSEDLDDEPLIPVSDEARAQLKEVLLKLALSQEEDRKVKISASYAVGKIAVHDFPEQWPDLLPNVLNVVHTGTDTQLHGALRVLGDLIDESLSEDQFFSMARDIAKALTVVALNKDRKPMLRALAISTFRGCFDLMNMIKEDHSKEVRAFADELLTEWNPFFIDVLKSRLPDADLTKGAQPDSWNSIIALKLQVVKTLLRIRRVFPNLLLPQCTTFFTAVWEELSLMQGPHEQLYINQDAQGRLEDSDSLPYTLDFLILEELDFLNQCFRAPPVQAELDGQLNAHASAHEVPWMMEIMKMLVAYSRVTREEEDLWDIDCSLYLAEETSVTANYTARTAAGDLLIKMGEWFDQKTIDGLFGYTKSLFTGEVSSWRSQEAALYLFVMLVSDFQDMNKPIPDAVAHAYLELVNYAINRPEEPLLRARGYLVAGILCRAFETPVELLDRIITSITREESEVVQVACIKAVEGLINAGRVTADRQIPIINSIQTYMNGKDPSDMEDADELLVTLAEALRAAITLETRIALSNDVQSVDLLFLVAKLGASNFQVTMLISEAIEEIVSTLSDPESYAALCSKILPTLTGAFDVANLTEDNPLVTVATELLAVLAEHGSEPLPPGFVAATFPKLNRLLMESTEGEVLRPGSETVKWILQHDHQQVLAWQDSNGRSGLEVCLHIIDRLLGPSIEDNSASEVGGLAAELVEKAGQERLGPFLPQLLQAVANRLATAQAAAFIQSLILVFARLTLAGASDVVEFLSQIQINGESGLQVVIAKWLENSVNFAGYDEIRQNVIALSKLYSLNDPRLAQTNVKGDLIVNNNDSLIKTRSRAKQSMYSAIRDFSTTTSVLDSLYVQYVEAQDANQPTSSADPDQYTIVPASLKIIKVLIEELLSASGQRAAANAAAAAVAAANYDDEENDDEGWEDDDDTLDLSLGTTKADLMSFVEGGQRQRDDETQAYLTDFFIRCGRENIANFQECGSSNVGCIPEPTEALAERADKTATVVIPSATILGNVKNKVESFGGIPYAEPPEGKLRLRPPKRLERSLGTFDATGPAGACPQMVASTESKDILFDLLGSIANLPFVQTVTGQSEDCLTITVARPEGTKADAKLPVLFWIFGGGFQLGWSSMYDGTSLVNYGVDINQPFVFVAVNYRVGGFGFMPGKDIQDEGSGNLGLLDQRMGLEWVADNIARFGGDPEKVTIWGESAGAISVFNQMVLFDGDNKYKGKPLFRGAIMNSGSIVPCDPLDGTKGQAVYDQVVKAAGCDGKGNALDCLRGLDYIDFLNAANSVPGILSYSSLALSYLPRPDGRTLTDSPDALVLAGKYAAVPMIIGNQEDEGTLFSLFQSNLTSDAKLATYLKDYYFNHASNSQLKELISTYGTGLAAITRNSPFRSGILNEIFPGFKKRAALLGDLVFTLTRRLFLQVATGVNGDVPSWAYMGSYNQGTPILGTFHGSDLIQVFFGIKDNYAARSIRAYYISFVNSQDPNIGLNGKYPNWPKWKDGHKLVQFFADKSAIIGDDFRSATYDFLVQNFASFKF</sequence>
<organism evidence="1 2">
    <name type="scientific">Fusarium decemcellulare</name>
    <dbReference type="NCBI Taxonomy" id="57161"/>
    <lineage>
        <taxon>Eukaryota</taxon>
        <taxon>Fungi</taxon>
        <taxon>Dikarya</taxon>
        <taxon>Ascomycota</taxon>
        <taxon>Pezizomycotina</taxon>
        <taxon>Sordariomycetes</taxon>
        <taxon>Hypocreomycetidae</taxon>
        <taxon>Hypocreales</taxon>
        <taxon>Nectriaceae</taxon>
        <taxon>Fusarium</taxon>
        <taxon>Fusarium decemcellulare species complex</taxon>
    </lineage>
</organism>
<gene>
    <name evidence="1" type="ORF">NM208_g5879</name>
</gene>
<reference evidence="1" key="1">
    <citation type="submission" date="2022-08" db="EMBL/GenBank/DDBJ databases">
        <title>Genome Sequence of Fusarium decemcellulare.</title>
        <authorList>
            <person name="Buettner E."/>
        </authorList>
    </citation>
    <scope>NUCLEOTIDE SEQUENCE</scope>
    <source>
        <strain evidence="1">Babe19</strain>
    </source>
</reference>
<keyword evidence="2" id="KW-1185">Reference proteome</keyword>
<proteinExistence type="predicted"/>
<accession>A0ACC1SFB4</accession>
<name>A0ACC1SFB4_9HYPO</name>
<dbReference type="Proteomes" id="UP001148629">
    <property type="component" value="Unassembled WGS sequence"/>
</dbReference>
<protein>
    <submittedName>
        <fullName evidence="1">Uncharacterized protein</fullName>
    </submittedName>
</protein>
<comment type="caution">
    <text evidence="1">The sequence shown here is derived from an EMBL/GenBank/DDBJ whole genome shotgun (WGS) entry which is preliminary data.</text>
</comment>
<evidence type="ECO:0000313" key="1">
    <source>
        <dbReference type="EMBL" id="KAJ3538501.1"/>
    </source>
</evidence>
<evidence type="ECO:0000313" key="2">
    <source>
        <dbReference type="Proteomes" id="UP001148629"/>
    </source>
</evidence>
<dbReference type="EMBL" id="JANRMS010000516">
    <property type="protein sequence ID" value="KAJ3538501.1"/>
    <property type="molecule type" value="Genomic_DNA"/>
</dbReference>